<organism evidence="2 3">
    <name type="scientific">Dreissena polymorpha</name>
    <name type="common">Zebra mussel</name>
    <name type="synonym">Mytilus polymorpha</name>
    <dbReference type="NCBI Taxonomy" id="45954"/>
    <lineage>
        <taxon>Eukaryota</taxon>
        <taxon>Metazoa</taxon>
        <taxon>Spiralia</taxon>
        <taxon>Lophotrochozoa</taxon>
        <taxon>Mollusca</taxon>
        <taxon>Bivalvia</taxon>
        <taxon>Autobranchia</taxon>
        <taxon>Heteroconchia</taxon>
        <taxon>Euheterodonta</taxon>
        <taxon>Imparidentia</taxon>
        <taxon>Neoheterodontei</taxon>
        <taxon>Myida</taxon>
        <taxon>Dreissenoidea</taxon>
        <taxon>Dreissenidae</taxon>
        <taxon>Dreissena</taxon>
    </lineage>
</organism>
<dbReference type="EMBL" id="JAIWYP010000006">
    <property type="protein sequence ID" value="KAH3810087.1"/>
    <property type="molecule type" value="Genomic_DNA"/>
</dbReference>
<feature type="region of interest" description="Disordered" evidence="1">
    <location>
        <begin position="1"/>
        <end position="25"/>
    </location>
</feature>
<evidence type="ECO:0000256" key="1">
    <source>
        <dbReference type="SAM" id="MobiDB-lite"/>
    </source>
</evidence>
<gene>
    <name evidence="2" type="ORF">DPMN_138473</name>
</gene>
<protein>
    <submittedName>
        <fullName evidence="2">Uncharacterized protein</fullName>
    </submittedName>
</protein>
<accession>A0A9D4G4J4</accession>
<feature type="compositionally biased region" description="Basic and acidic residues" evidence="1">
    <location>
        <begin position="16"/>
        <end position="25"/>
    </location>
</feature>
<proteinExistence type="predicted"/>
<reference evidence="2" key="2">
    <citation type="submission" date="2020-11" db="EMBL/GenBank/DDBJ databases">
        <authorList>
            <person name="McCartney M.A."/>
            <person name="Auch B."/>
            <person name="Kono T."/>
            <person name="Mallez S."/>
            <person name="Becker A."/>
            <person name="Gohl D.M."/>
            <person name="Silverstein K.A.T."/>
            <person name="Koren S."/>
            <person name="Bechman K.B."/>
            <person name="Herman A."/>
            <person name="Abrahante J.E."/>
            <person name="Garbe J."/>
        </authorList>
    </citation>
    <scope>NUCLEOTIDE SEQUENCE</scope>
    <source>
        <strain evidence="2">Duluth1</strain>
        <tissue evidence="2">Whole animal</tissue>
    </source>
</reference>
<comment type="caution">
    <text evidence="2">The sequence shown here is derived from an EMBL/GenBank/DDBJ whole genome shotgun (WGS) entry which is preliminary data.</text>
</comment>
<dbReference type="AlphaFoldDB" id="A0A9D4G4J4"/>
<dbReference type="Proteomes" id="UP000828390">
    <property type="component" value="Unassembled WGS sequence"/>
</dbReference>
<name>A0A9D4G4J4_DREPO</name>
<evidence type="ECO:0000313" key="3">
    <source>
        <dbReference type="Proteomes" id="UP000828390"/>
    </source>
</evidence>
<evidence type="ECO:0000313" key="2">
    <source>
        <dbReference type="EMBL" id="KAH3810087.1"/>
    </source>
</evidence>
<sequence>MADNPAADIGEESSEVLEKRDRTPTEKGLAWQIDNHVRGTRSLISRWHRRASQLNSLLSDSEDSKIITKERDGLISIMNELSKEYDNLNQLTRSS</sequence>
<reference evidence="2" key="1">
    <citation type="journal article" date="2019" name="bioRxiv">
        <title>The Genome of the Zebra Mussel, Dreissena polymorpha: A Resource for Invasive Species Research.</title>
        <authorList>
            <person name="McCartney M.A."/>
            <person name="Auch B."/>
            <person name="Kono T."/>
            <person name="Mallez S."/>
            <person name="Zhang Y."/>
            <person name="Obille A."/>
            <person name="Becker A."/>
            <person name="Abrahante J.E."/>
            <person name="Garbe J."/>
            <person name="Badalamenti J.P."/>
            <person name="Herman A."/>
            <person name="Mangelson H."/>
            <person name="Liachko I."/>
            <person name="Sullivan S."/>
            <person name="Sone E.D."/>
            <person name="Koren S."/>
            <person name="Silverstein K.A.T."/>
            <person name="Beckman K.B."/>
            <person name="Gohl D.M."/>
        </authorList>
    </citation>
    <scope>NUCLEOTIDE SEQUENCE</scope>
    <source>
        <strain evidence="2">Duluth1</strain>
        <tissue evidence="2">Whole animal</tissue>
    </source>
</reference>
<keyword evidence="3" id="KW-1185">Reference proteome</keyword>